<protein>
    <submittedName>
        <fullName evidence="2">Uncharacterized protein</fullName>
    </submittedName>
</protein>
<sequence>MKKKYKFLSITLLSILIFEATAPSIIHQKNFAVQYLTKVTTSVSADDLNDDSSIDDENLQKLIDNPEEIINTEQMTPEELKNFEEAAQQEAEKADLPTQEDREAYKKTLIDLYNPNSSVYQDLQGATDQLIEEINENHQSVLDKVTPERVLAAKHGTISVKVLAGAINVGLVAVTGGAAGAGVKALVLKVGAKKAANTISKKVVATLFTFGIKKVSGIDTVISSIVKNILDPGTTVAKWLDSRDKIKNNGWLEWW</sequence>
<dbReference type="RefSeq" id="WP_019298898.1">
    <property type="nucleotide sequence ID" value="NZ_CAXVJC010000005.1"/>
</dbReference>
<evidence type="ECO:0000313" key="2">
    <source>
        <dbReference type="EMBL" id="SFL38166.1"/>
    </source>
</evidence>
<dbReference type="Proteomes" id="UP000181969">
    <property type="component" value="Unassembled WGS sequence"/>
</dbReference>
<organism evidence="2 3">
    <name type="scientific">Lactococcus garvieae</name>
    <dbReference type="NCBI Taxonomy" id="1363"/>
    <lineage>
        <taxon>Bacteria</taxon>
        <taxon>Bacillati</taxon>
        <taxon>Bacillota</taxon>
        <taxon>Bacilli</taxon>
        <taxon>Lactobacillales</taxon>
        <taxon>Streptococcaceae</taxon>
        <taxon>Lactococcus</taxon>
    </lineage>
</organism>
<evidence type="ECO:0000256" key="1">
    <source>
        <dbReference type="SAM" id="SignalP"/>
    </source>
</evidence>
<dbReference type="EMBL" id="FOTJ01000007">
    <property type="protein sequence ID" value="SFL38166.1"/>
    <property type="molecule type" value="Genomic_DNA"/>
</dbReference>
<dbReference type="OrthoDB" id="2149714at2"/>
<feature type="chain" id="PRO_5039649450" evidence="1">
    <location>
        <begin position="23"/>
        <end position="255"/>
    </location>
</feature>
<gene>
    <name evidence="2" type="ORF">SAMN05216438_10773</name>
</gene>
<accession>A0A1I4H9T0</accession>
<evidence type="ECO:0000313" key="3">
    <source>
        <dbReference type="Proteomes" id="UP000181969"/>
    </source>
</evidence>
<keyword evidence="1" id="KW-0732">Signal</keyword>
<reference evidence="2 3" key="1">
    <citation type="submission" date="2016-10" db="EMBL/GenBank/DDBJ databases">
        <authorList>
            <person name="de Groot N.N."/>
        </authorList>
    </citation>
    <scope>NUCLEOTIDE SEQUENCE [LARGE SCALE GENOMIC DNA]</scope>
    <source>
        <strain evidence="2 3">M79</strain>
    </source>
</reference>
<dbReference type="AlphaFoldDB" id="A0A1I4H9T0"/>
<proteinExistence type="predicted"/>
<feature type="signal peptide" evidence="1">
    <location>
        <begin position="1"/>
        <end position="22"/>
    </location>
</feature>
<name>A0A1I4H9T0_9LACT</name>